<dbReference type="InterPro" id="IPR011322">
    <property type="entry name" value="N-reg_PII-like_a/b"/>
</dbReference>
<reference evidence="2 3" key="1">
    <citation type="submission" date="2018-09" db="EMBL/GenBank/DDBJ databases">
        <title>Sphingomonas sp. DAC4.</title>
        <authorList>
            <person name="Seo T."/>
        </authorList>
    </citation>
    <scope>NUCLEOTIDE SEQUENCE [LARGE SCALE GENOMIC DNA]</scope>
    <source>
        <strain evidence="2 3">DAC4</strain>
    </source>
</reference>
<dbReference type="OrthoDB" id="7573469at2"/>
<dbReference type="RefSeq" id="WP_119532464.1">
    <property type="nucleotide sequence ID" value="NZ_QXTF01000001.1"/>
</dbReference>
<comment type="caution">
    <text evidence="2">The sequence shown here is derived from an EMBL/GenBank/DDBJ whole genome shotgun (WGS) entry which is preliminary data.</text>
</comment>
<dbReference type="Pfam" id="PF09413">
    <property type="entry name" value="DUF2007"/>
    <property type="match status" value="1"/>
</dbReference>
<dbReference type="EMBL" id="QXTF01000001">
    <property type="protein sequence ID" value="RIX32481.1"/>
    <property type="molecule type" value="Genomic_DNA"/>
</dbReference>
<accession>A0A418Q3K7</accession>
<proteinExistence type="predicted"/>
<feature type="domain" description="DUF2007" evidence="1">
    <location>
        <begin position="4"/>
        <end position="66"/>
    </location>
</feature>
<gene>
    <name evidence="2" type="ORF">D3M59_05965</name>
</gene>
<sequence>MSLVELKRYFTSIEAELARTVLESHGIDAVVFDSGLNCAEGGGMATAARLMVLDDDLDEAATLIADDRPV</sequence>
<name>A0A418Q3K7_9SPHN</name>
<organism evidence="2 3">
    <name type="scientific">Sphingomonas edaphi</name>
    <dbReference type="NCBI Taxonomy" id="2315689"/>
    <lineage>
        <taxon>Bacteria</taxon>
        <taxon>Pseudomonadati</taxon>
        <taxon>Pseudomonadota</taxon>
        <taxon>Alphaproteobacteria</taxon>
        <taxon>Sphingomonadales</taxon>
        <taxon>Sphingomonadaceae</taxon>
        <taxon>Sphingomonas</taxon>
    </lineage>
</organism>
<dbReference type="AlphaFoldDB" id="A0A418Q3K7"/>
<dbReference type="InterPro" id="IPR018551">
    <property type="entry name" value="DUF2007"/>
</dbReference>
<dbReference type="SUPFAM" id="SSF54913">
    <property type="entry name" value="GlnB-like"/>
    <property type="match status" value="1"/>
</dbReference>
<dbReference type="Proteomes" id="UP000285023">
    <property type="component" value="Unassembled WGS sequence"/>
</dbReference>
<protein>
    <submittedName>
        <fullName evidence="2">DUF2007 domain-containing protein</fullName>
    </submittedName>
</protein>
<keyword evidence="3" id="KW-1185">Reference proteome</keyword>
<evidence type="ECO:0000313" key="2">
    <source>
        <dbReference type="EMBL" id="RIX32481.1"/>
    </source>
</evidence>
<evidence type="ECO:0000313" key="3">
    <source>
        <dbReference type="Proteomes" id="UP000285023"/>
    </source>
</evidence>
<dbReference type="Gene3D" id="3.30.70.790">
    <property type="entry name" value="UreE, C-terminal domain"/>
    <property type="match status" value="1"/>
</dbReference>
<evidence type="ECO:0000259" key="1">
    <source>
        <dbReference type="Pfam" id="PF09413"/>
    </source>
</evidence>